<evidence type="ECO:0000256" key="4">
    <source>
        <dbReference type="SAM" id="MobiDB-lite"/>
    </source>
</evidence>
<evidence type="ECO:0000313" key="7">
    <source>
        <dbReference type="Proteomes" id="UP000280066"/>
    </source>
</evidence>
<organism evidence="6 7">
    <name type="scientific">Hymenobacter metallilatus</name>
    <dbReference type="NCBI Taxonomy" id="2493666"/>
    <lineage>
        <taxon>Bacteria</taxon>
        <taxon>Pseudomonadati</taxon>
        <taxon>Bacteroidota</taxon>
        <taxon>Cytophagia</taxon>
        <taxon>Cytophagales</taxon>
        <taxon>Hymenobacteraceae</taxon>
        <taxon>Hymenobacter</taxon>
    </lineage>
</organism>
<evidence type="ECO:0000256" key="1">
    <source>
        <dbReference type="ARBA" id="ARBA00022737"/>
    </source>
</evidence>
<feature type="compositionally biased region" description="Polar residues" evidence="4">
    <location>
        <begin position="27"/>
        <end position="41"/>
    </location>
</feature>
<keyword evidence="1" id="KW-0677">Repeat</keyword>
<dbReference type="AlphaFoldDB" id="A0A428JJX4"/>
<keyword evidence="2 3" id="KW-0802">TPR repeat</keyword>
<dbReference type="SUPFAM" id="SSF81901">
    <property type="entry name" value="HCP-like"/>
    <property type="match status" value="1"/>
</dbReference>
<name>A0A428JJX4_9BACT</name>
<feature type="signal peptide" evidence="5">
    <location>
        <begin position="1"/>
        <end position="23"/>
    </location>
</feature>
<dbReference type="InterPro" id="IPR050498">
    <property type="entry name" value="Ycf3"/>
</dbReference>
<dbReference type="PANTHER" id="PTHR44858:SF1">
    <property type="entry name" value="UDP-N-ACETYLGLUCOSAMINE--PEPTIDE N-ACETYLGLUCOSAMINYLTRANSFERASE SPINDLY-RELATED"/>
    <property type="match status" value="1"/>
</dbReference>
<protein>
    <submittedName>
        <fullName evidence="6">Tetratricopeptide repeat protein</fullName>
    </submittedName>
</protein>
<feature type="region of interest" description="Disordered" evidence="4">
    <location>
        <begin position="27"/>
        <end position="47"/>
    </location>
</feature>
<dbReference type="EMBL" id="RWIS01000006">
    <property type="protein sequence ID" value="RSK33166.1"/>
    <property type="molecule type" value="Genomic_DNA"/>
</dbReference>
<dbReference type="Pfam" id="PF13432">
    <property type="entry name" value="TPR_16"/>
    <property type="match status" value="1"/>
</dbReference>
<keyword evidence="5" id="KW-0732">Signal</keyword>
<evidence type="ECO:0000256" key="3">
    <source>
        <dbReference type="PROSITE-ProRule" id="PRU00339"/>
    </source>
</evidence>
<evidence type="ECO:0000256" key="5">
    <source>
        <dbReference type="SAM" id="SignalP"/>
    </source>
</evidence>
<sequence length="332" mass="37372">MLFTRYMKLSFLLLLLLPCLAPAQSRPTPQQLAQPRGTSNELPMFGGQPKTAEQLAADQQFVATARRQHGPAREAAHVYVNFGWSYLQTGNPVVAIKRFNQAWLLDSTLADVYYGFSAWQQPRNPAEAERFRLLARRHDPDSQAMIQYYNSVAYGHSLHREYAQALAANAQVLALEANNPFANGRAGFWYMQQQDTARAAHYLTRAVELNPQDSVSFLNRGWLRYEQKRYPAAIADFTAAARINPHYINAYANRALAHADAGNYAAAVADNEQCLHLVQPRDRGQFYRAIGMLKLRLHDSAGACAALSQALQWGDAPAAEREIRKLQKEHCR</sequence>
<dbReference type="InterPro" id="IPR019734">
    <property type="entry name" value="TPR_rpt"/>
</dbReference>
<dbReference type="Proteomes" id="UP000280066">
    <property type="component" value="Unassembled WGS sequence"/>
</dbReference>
<reference evidence="6 7" key="1">
    <citation type="submission" date="2018-12" db="EMBL/GenBank/DDBJ databases">
        <authorList>
            <person name="Feng G."/>
            <person name="Zhu H."/>
        </authorList>
    </citation>
    <scope>NUCLEOTIDE SEQUENCE [LARGE SCALE GENOMIC DNA]</scope>
    <source>
        <strain evidence="6 7">9PBR-2</strain>
    </source>
</reference>
<dbReference type="SMART" id="SM00028">
    <property type="entry name" value="TPR"/>
    <property type="match status" value="5"/>
</dbReference>
<comment type="caution">
    <text evidence="6">The sequence shown here is derived from an EMBL/GenBank/DDBJ whole genome shotgun (WGS) entry which is preliminary data.</text>
</comment>
<feature type="repeat" description="TPR" evidence="3">
    <location>
        <begin position="214"/>
        <end position="247"/>
    </location>
</feature>
<gene>
    <name evidence="6" type="ORF">EI290_10650</name>
</gene>
<feature type="repeat" description="TPR" evidence="3">
    <location>
        <begin position="180"/>
        <end position="213"/>
    </location>
</feature>
<accession>A0A428JJX4</accession>
<dbReference type="PROSITE" id="PS50005">
    <property type="entry name" value="TPR"/>
    <property type="match status" value="2"/>
</dbReference>
<proteinExistence type="predicted"/>
<evidence type="ECO:0000313" key="6">
    <source>
        <dbReference type="EMBL" id="RSK33166.1"/>
    </source>
</evidence>
<keyword evidence="7" id="KW-1185">Reference proteome</keyword>
<dbReference type="InterPro" id="IPR011990">
    <property type="entry name" value="TPR-like_helical_dom_sf"/>
</dbReference>
<dbReference type="PANTHER" id="PTHR44858">
    <property type="entry name" value="TETRATRICOPEPTIDE REPEAT PROTEIN 6"/>
    <property type="match status" value="1"/>
</dbReference>
<evidence type="ECO:0000256" key="2">
    <source>
        <dbReference type="ARBA" id="ARBA00022803"/>
    </source>
</evidence>
<feature type="chain" id="PRO_5019183908" evidence="5">
    <location>
        <begin position="24"/>
        <end position="332"/>
    </location>
</feature>
<dbReference type="Gene3D" id="1.25.40.10">
    <property type="entry name" value="Tetratricopeptide repeat domain"/>
    <property type="match status" value="2"/>
</dbReference>
<dbReference type="OrthoDB" id="7058419at2"/>